<dbReference type="AlphaFoldDB" id="A0A1T5CTR5"/>
<dbReference type="RefSeq" id="WP_079512924.1">
    <property type="nucleotide sequence ID" value="NZ_FUYL01000007.1"/>
</dbReference>
<dbReference type="GO" id="GO:0005886">
    <property type="term" value="C:plasma membrane"/>
    <property type="evidence" value="ECO:0007669"/>
    <property type="project" value="UniProtKB-SubCell"/>
</dbReference>
<evidence type="ECO:0000256" key="4">
    <source>
        <dbReference type="ARBA" id="ARBA00022692"/>
    </source>
</evidence>
<feature type="transmembrane region" description="Helical" evidence="7">
    <location>
        <begin position="83"/>
        <end position="101"/>
    </location>
</feature>
<organism evidence="8 9">
    <name type="scientific">Maribacter arcticus</name>
    <dbReference type="NCBI Taxonomy" id="561365"/>
    <lineage>
        <taxon>Bacteria</taxon>
        <taxon>Pseudomonadati</taxon>
        <taxon>Bacteroidota</taxon>
        <taxon>Flavobacteriia</taxon>
        <taxon>Flavobacteriales</taxon>
        <taxon>Flavobacteriaceae</taxon>
        <taxon>Maribacter</taxon>
    </lineage>
</organism>
<keyword evidence="6 7" id="KW-0472">Membrane</keyword>
<feature type="transmembrane region" description="Helical" evidence="7">
    <location>
        <begin position="131"/>
        <end position="154"/>
    </location>
</feature>
<evidence type="ECO:0000256" key="7">
    <source>
        <dbReference type="SAM" id="Phobius"/>
    </source>
</evidence>
<dbReference type="Pfam" id="PF07681">
    <property type="entry name" value="DoxX"/>
    <property type="match status" value="1"/>
</dbReference>
<evidence type="ECO:0000313" key="9">
    <source>
        <dbReference type="Proteomes" id="UP000190339"/>
    </source>
</evidence>
<dbReference type="InterPro" id="IPR051907">
    <property type="entry name" value="DoxX-like_oxidoreductase"/>
</dbReference>
<evidence type="ECO:0000256" key="1">
    <source>
        <dbReference type="ARBA" id="ARBA00004651"/>
    </source>
</evidence>
<comment type="subcellular location">
    <subcellularLocation>
        <location evidence="1">Cell membrane</location>
        <topology evidence="1">Multi-pass membrane protein</topology>
    </subcellularLocation>
</comment>
<comment type="similarity">
    <text evidence="2">Belongs to the DoxX family.</text>
</comment>
<evidence type="ECO:0000256" key="5">
    <source>
        <dbReference type="ARBA" id="ARBA00022989"/>
    </source>
</evidence>
<feature type="transmembrane region" description="Helical" evidence="7">
    <location>
        <begin position="20"/>
        <end position="43"/>
    </location>
</feature>
<keyword evidence="5 7" id="KW-1133">Transmembrane helix</keyword>
<keyword evidence="4 7" id="KW-0812">Transmembrane</keyword>
<evidence type="ECO:0000256" key="3">
    <source>
        <dbReference type="ARBA" id="ARBA00022475"/>
    </source>
</evidence>
<keyword evidence="9" id="KW-1185">Reference proteome</keyword>
<gene>
    <name evidence="8" type="ORF">SAMN05660866_02479</name>
</gene>
<dbReference type="PANTHER" id="PTHR33452:SF1">
    <property type="entry name" value="INNER MEMBRANE PROTEIN YPHA-RELATED"/>
    <property type="match status" value="1"/>
</dbReference>
<evidence type="ECO:0000256" key="2">
    <source>
        <dbReference type="ARBA" id="ARBA00006679"/>
    </source>
</evidence>
<dbReference type="OrthoDB" id="879806at2"/>
<dbReference type="InterPro" id="IPR032808">
    <property type="entry name" value="DoxX"/>
</dbReference>
<protein>
    <submittedName>
        <fullName evidence="8">Putative oxidoreductase</fullName>
    </submittedName>
</protein>
<dbReference type="Proteomes" id="UP000190339">
    <property type="component" value="Unassembled WGS sequence"/>
</dbReference>
<keyword evidence="3" id="KW-1003">Cell membrane</keyword>
<reference evidence="9" key="1">
    <citation type="submission" date="2017-02" db="EMBL/GenBank/DDBJ databases">
        <authorList>
            <person name="Varghese N."/>
            <person name="Submissions S."/>
        </authorList>
    </citation>
    <scope>NUCLEOTIDE SEQUENCE [LARGE SCALE GENOMIC DNA]</scope>
    <source>
        <strain evidence="9">DSM 23546</strain>
    </source>
</reference>
<sequence>MNQILLPLKKLIIPFRVDELMPNVLILIPRVLTGYLLSFVFAVNKFGTPWTPKLMGLELFEVSDWFIKLVEQFGPPFSQIPELFAWSAGFTEALGGILLILGLNTRITAFFITTTMFVTIVFRLWDVSWNIIPTFIFFCLGLFFMGFGSGKFGLDYVLTRRNPIQLHF</sequence>
<accession>A0A1T5CTR5</accession>
<dbReference type="PANTHER" id="PTHR33452">
    <property type="entry name" value="OXIDOREDUCTASE CATD-RELATED"/>
    <property type="match status" value="1"/>
</dbReference>
<proteinExistence type="inferred from homology"/>
<name>A0A1T5CTR5_9FLAO</name>
<evidence type="ECO:0000313" key="8">
    <source>
        <dbReference type="EMBL" id="SKB62872.1"/>
    </source>
</evidence>
<evidence type="ECO:0000256" key="6">
    <source>
        <dbReference type="ARBA" id="ARBA00023136"/>
    </source>
</evidence>
<dbReference type="EMBL" id="FUYL01000007">
    <property type="protein sequence ID" value="SKB62872.1"/>
    <property type="molecule type" value="Genomic_DNA"/>
</dbReference>